<dbReference type="InterPro" id="IPR010067">
    <property type="entry name" value="ABC_SsuA_sub-bd"/>
</dbReference>
<dbReference type="PANTHER" id="PTHR30024:SF42">
    <property type="entry name" value="ALIPHATIC SULFONATES-BINDING PROTEIN-RELATED"/>
    <property type="match status" value="1"/>
</dbReference>
<evidence type="ECO:0000256" key="3">
    <source>
        <dbReference type="ARBA" id="ARBA00022729"/>
    </source>
</evidence>
<comment type="subcellular location">
    <subcellularLocation>
        <location evidence="1">Periplasm</location>
    </subcellularLocation>
</comment>
<comment type="caution">
    <text evidence="5">The sequence shown here is derived from an EMBL/GenBank/DDBJ whole genome shotgun (WGS) entry which is preliminary data.</text>
</comment>
<reference evidence="5 6" key="1">
    <citation type="submission" date="2018-02" db="EMBL/GenBank/DDBJ databases">
        <title>Comparative genomes isolates from brazilian mangrove.</title>
        <authorList>
            <person name="Araujo J.E."/>
            <person name="Taketani R.G."/>
            <person name="Silva M.C.P."/>
            <person name="Loureco M.V."/>
            <person name="Andreote F.D."/>
        </authorList>
    </citation>
    <scope>NUCLEOTIDE SEQUENCE [LARGE SCALE GENOMIC DNA]</scope>
    <source>
        <strain evidence="5 6">NAP PRIS-MGV</strain>
    </source>
</reference>
<evidence type="ECO:0000256" key="2">
    <source>
        <dbReference type="ARBA" id="ARBA00022448"/>
    </source>
</evidence>
<accession>A0A2S8G9D4</accession>
<keyword evidence="3" id="KW-0732">Signal</keyword>
<organism evidence="5 6">
    <name type="scientific">Blastopirellula marina</name>
    <dbReference type="NCBI Taxonomy" id="124"/>
    <lineage>
        <taxon>Bacteria</taxon>
        <taxon>Pseudomonadati</taxon>
        <taxon>Planctomycetota</taxon>
        <taxon>Planctomycetia</taxon>
        <taxon>Pirellulales</taxon>
        <taxon>Pirellulaceae</taxon>
        <taxon>Blastopirellula</taxon>
    </lineage>
</organism>
<name>A0A2S8G9D4_9BACT</name>
<evidence type="ECO:0000313" key="6">
    <source>
        <dbReference type="Proteomes" id="UP000239388"/>
    </source>
</evidence>
<sequence>MRNLRLMKRWSNTRKRADQNARTIIPFLLTLAIFLAGCSGSQPVKPEDQIVRVCLQPIPAYAPLWIARRKGWLQEALQEKGLGSVAWSTMRDGPLQNEAFAAGIIDVALTADTPAIIGKAAGLDIEVVALAAKSPQSLAVVVPIDSPATKMADLKDKKIAATKGSFCHHLLALALEREGMTLKDVRFINMSCPEINTSLQTDQIEAGVIWEPYITQIVDKKAAKVLMDGTGLKDGNEVIAVTSSLAENSPQVIEVLLQVFQKGAKFLQEHPQEAAELIAADVDLEPAQLVQAFDRINYMPPLDQATIEDLDATQKFLHEIGVNRRTFDISTFANTNFQAESPKE</sequence>
<dbReference type="GO" id="GO:0016020">
    <property type="term" value="C:membrane"/>
    <property type="evidence" value="ECO:0007669"/>
    <property type="project" value="InterPro"/>
</dbReference>
<keyword evidence="2" id="KW-0813">Transport</keyword>
<dbReference type="Proteomes" id="UP000239388">
    <property type="component" value="Unassembled WGS sequence"/>
</dbReference>
<dbReference type="AlphaFoldDB" id="A0A2S8G9D4"/>
<dbReference type="PANTHER" id="PTHR30024">
    <property type="entry name" value="ALIPHATIC SULFONATES-BINDING PROTEIN-RELATED"/>
    <property type="match status" value="1"/>
</dbReference>
<evidence type="ECO:0000259" key="4">
    <source>
        <dbReference type="Pfam" id="PF09084"/>
    </source>
</evidence>
<evidence type="ECO:0000256" key="1">
    <source>
        <dbReference type="ARBA" id="ARBA00004418"/>
    </source>
</evidence>
<gene>
    <name evidence="5" type="ORF">C5Y98_03705</name>
</gene>
<dbReference type="InterPro" id="IPR015168">
    <property type="entry name" value="SsuA/THI5"/>
</dbReference>
<evidence type="ECO:0000313" key="5">
    <source>
        <dbReference type="EMBL" id="PQO41075.1"/>
    </source>
</evidence>
<dbReference type="EMBL" id="PUIB01000006">
    <property type="protein sequence ID" value="PQO41075.1"/>
    <property type="molecule type" value="Genomic_DNA"/>
</dbReference>
<dbReference type="NCBIfam" id="TIGR01728">
    <property type="entry name" value="SsuA_fam"/>
    <property type="match status" value="1"/>
</dbReference>
<protein>
    <submittedName>
        <fullName evidence="5">Aliphatic sulfonates ABC transporter substrate-binding protein</fullName>
    </submittedName>
</protein>
<feature type="domain" description="SsuA/THI5-like" evidence="4">
    <location>
        <begin position="59"/>
        <end position="274"/>
    </location>
</feature>
<dbReference type="Pfam" id="PF09084">
    <property type="entry name" value="NMT1"/>
    <property type="match status" value="1"/>
</dbReference>
<dbReference type="GO" id="GO:0042597">
    <property type="term" value="C:periplasmic space"/>
    <property type="evidence" value="ECO:0007669"/>
    <property type="project" value="UniProtKB-SubCell"/>
</dbReference>
<dbReference type="SUPFAM" id="SSF53850">
    <property type="entry name" value="Periplasmic binding protein-like II"/>
    <property type="match status" value="1"/>
</dbReference>
<dbReference type="GO" id="GO:0042626">
    <property type="term" value="F:ATPase-coupled transmembrane transporter activity"/>
    <property type="evidence" value="ECO:0007669"/>
    <property type="project" value="InterPro"/>
</dbReference>
<proteinExistence type="predicted"/>
<dbReference type="Gene3D" id="3.40.190.10">
    <property type="entry name" value="Periplasmic binding protein-like II"/>
    <property type="match status" value="2"/>
</dbReference>